<organism evidence="8 9">
    <name type="scientific">Leptospira interrogans str. 2006001854</name>
    <dbReference type="NCBI Taxonomy" id="1001590"/>
    <lineage>
        <taxon>Bacteria</taxon>
        <taxon>Pseudomonadati</taxon>
        <taxon>Spirochaetota</taxon>
        <taxon>Spirochaetia</taxon>
        <taxon>Leptospirales</taxon>
        <taxon>Leptospiraceae</taxon>
        <taxon>Leptospira</taxon>
    </lineage>
</organism>
<dbReference type="PROSITE" id="PS00688">
    <property type="entry name" value="SIGMA54_INTERACT_3"/>
    <property type="match status" value="1"/>
</dbReference>
<dbReference type="PANTHER" id="PTHR32071:SF17">
    <property type="entry name" value="TRANSCRIPTIONAL REGULATOR (NTRC FAMILY)"/>
    <property type="match status" value="1"/>
</dbReference>
<evidence type="ECO:0000256" key="4">
    <source>
        <dbReference type="ARBA" id="ARBA00023015"/>
    </source>
</evidence>
<evidence type="ECO:0000256" key="5">
    <source>
        <dbReference type="ARBA" id="ARBA00023125"/>
    </source>
</evidence>
<feature type="domain" description="Sigma-54 factor interaction" evidence="7">
    <location>
        <begin position="49"/>
        <end position="278"/>
    </location>
</feature>
<dbReference type="InterPro" id="IPR058031">
    <property type="entry name" value="AAA_lid_NorR"/>
</dbReference>
<dbReference type="SUPFAM" id="SSF52540">
    <property type="entry name" value="P-loop containing nucleoside triphosphate hydrolases"/>
    <property type="match status" value="1"/>
</dbReference>
<dbReference type="EMBL" id="AFLW02000078">
    <property type="protein sequence ID" value="EMM82759.1"/>
    <property type="molecule type" value="Genomic_DNA"/>
</dbReference>
<keyword evidence="6" id="KW-0804">Transcription</keyword>
<reference evidence="8 9" key="1">
    <citation type="submission" date="2013-01" db="EMBL/GenBank/DDBJ databases">
        <authorList>
            <person name="Harkins D.M."/>
            <person name="Durkin A.S."/>
            <person name="Brinkac L.M."/>
            <person name="Haft D.H."/>
            <person name="Selengut J.D."/>
            <person name="Sanka R."/>
            <person name="DePew J."/>
            <person name="Purushe J."/>
            <person name="Hospenthal D.R."/>
            <person name="Murray C.K."/>
            <person name="Pimentel G."/>
            <person name="Wasfy M."/>
            <person name="Parker T."/>
            <person name="Miller R.S."/>
            <person name="Vinetz J.M."/>
            <person name="Sutton G.G."/>
            <person name="Nierman W.C."/>
            <person name="Fouts D.E."/>
        </authorList>
    </citation>
    <scope>NUCLEOTIDE SEQUENCE [LARGE SCALE GENOMIC DNA]</scope>
    <source>
        <strain evidence="8 9">2006001854</strain>
    </source>
</reference>
<dbReference type="FunFam" id="3.40.50.300:FF:000006">
    <property type="entry name" value="DNA-binding transcriptional regulator NtrC"/>
    <property type="match status" value="1"/>
</dbReference>
<dbReference type="PANTHER" id="PTHR32071">
    <property type="entry name" value="TRANSCRIPTIONAL REGULATORY PROTEIN"/>
    <property type="match status" value="1"/>
</dbReference>
<dbReference type="SUPFAM" id="SSF46689">
    <property type="entry name" value="Homeodomain-like"/>
    <property type="match status" value="1"/>
</dbReference>
<dbReference type="PROSITE" id="PS50045">
    <property type="entry name" value="SIGMA54_INTERACT_4"/>
    <property type="match status" value="1"/>
</dbReference>
<dbReference type="Gene3D" id="3.40.50.300">
    <property type="entry name" value="P-loop containing nucleotide triphosphate hydrolases"/>
    <property type="match status" value="1"/>
</dbReference>
<dbReference type="Proteomes" id="UP000012128">
    <property type="component" value="Unassembled WGS sequence"/>
</dbReference>
<dbReference type="Pfam" id="PF02954">
    <property type="entry name" value="HTH_8"/>
    <property type="match status" value="1"/>
</dbReference>
<dbReference type="GO" id="GO:0005524">
    <property type="term" value="F:ATP binding"/>
    <property type="evidence" value="ECO:0007669"/>
    <property type="project" value="UniProtKB-KW"/>
</dbReference>
<dbReference type="Gene3D" id="1.10.10.60">
    <property type="entry name" value="Homeodomain-like"/>
    <property type="match status" value="1"/>
</dbReference>
<dbReference type="InterPro" id="IPR025943">
    <property type="entry name" value="Sigma_54_int_dom_ATP-bd_2"/>
</dbReference>
<keyword evidence="4" id="KW-0805">Transcription regulation</keyword>
<proteinExistence type="predicted"/>
<protein>
    <submittedName>
        <fullName evidence="8">Sigma-54 interaction domain protein</fullName>
    </submittedName>
</protein>
<accession>M6GJN0</accession>
<evidence type="ECO:0000256" key="2">
    <source>
        <dbReference type="ARBA" id="ARBA00022741"/>
    </source>
</evidence>
<comment type="caution">
    <text evidence="8">The sequence shown here is derived from an EMBL/GenBank/DDBJ whole genome shotgun (WGS) entry which is preliminary data.</text>
</comment>
<dbReference type="Gene3D" id="1.10.8.60">
    <property type="match status" value="1"/>
</dbReference>
<dbReference type="InterPro" id="IPR009057">
    <property type="entry name" value="Homeodomain-like_sf"/>
</dbReference>
<evidence type="ECO:0000313" key="9">
    <source>
        <dbReference type="Proteomes" id="UP000012128"/>
    </source>
</evidence>
<dbReference type="InterPro" id="IPR027417">
    <property type="entry name" value="P-loop_NTPase"/>
</dbReference>
<evidence type="ECO:0000256" key="3">
    <source>
        <dbReference type="ARBA" id="ARBA00022840"/>
    </source>
</evidence>
<dbReference type="PROSITE" id="PS00676">
    <property type="entry name" value="SIGMA54_INTERACT_2"/>
    <property type="match status" value="1"/>
</dbReference>
<evidence type="ECO:0000256" key="6">
    <source>
        <dbReference type="ARBA" id="ARBA00023163"/>
    </source>
</evidence>
<keyword evidence="2" id="KW-0547">Nucleotide-binding</keyword>
<dbReference type="InterPro" id="IPR002197">
    <property type="entry name" value="HTH_Fis"/>
</dbReference>
<keyword evidence="3" id="KW-0067">ATP-binding</keyword>
<dbReference type="InterPro" id="IPR002078">
    <property type="entry name" value="Sigma_54_int"/>
</dbReference>
<dbReference type="GO" id="GO:0006355">
    <property type="term" value="P:regulation of DNA-templated transcription"/>
    <property type="evidence" value="ECO:0007669"/>
    <property type="project" value="InterPro"/>
</dbReference>
<evidence type="ECO:0000313" key="8">
    <source>
        <dbReference type="EMBL" id="EMM82759.1"/>
    </source>
</evidence>
<sequence>MLWLLQKKELWIFLEKPLSIEKVLQAIDDLVKSDQKNSASDIKLEYDEILGNSPAIQKVKFAIAQAASTNARVFIYGENGTGKELVAKTIFKNSKRKDSPFVEMNCAAIPEELIESELFGFTKGAFTGATDSRIGKFEAANGGTLFLDEICDMSLSTQAKVLRILQEQRFEKLGSTETITVDVRIIAATNIPVEEAIRDGKFREDLYYRLNVIPITIPPLRERTSDIPLLVDYYISKTLEENNLLSKKIESEAVSILQNHFWPGNIRELKNVMERLCIMTVGSVITANDARDALKGFKTANEMVELGDFRKAKEEFERQYIIKTLQTNEGNVTRTSRVLGIERSHLYRKMKSLNISSDQYTDGNKKFYTELGRVLGDLPFLIQKKQIPILQFSGEKPPETTELVWKEGWEQSFSGFQSDDLELEAEGIQVRRSAKVAERNFLCKLCNDRISAVRNFLIKGRKPILVLHYTGEIAPGRPAFSKTSPDQIFRTKEAEELFGRMIQKQFGFSHREFYYQEYPACIFAHSKSKADDWKIRTEKCETQVKDTIESEKIKGIILLGTSAIAVYGKEKALEMMGRTLDFLPGVPMIVLRSPEAISAIETKRMNFKGAKDSFEFETIKKEEISIKESILSQLAIFQNRLKDVL</sequence>
<name>M6GJN0_LEPIR</name>
<dbReference type="Pfam" id="PF00158">
    <property type="entry name" value="Sigma54_activat"/>
    <property type="match status" value="1"/>
</dbReference>
<gene>
    <name evidence="8" type="ORF">LEP1GSC037_4441</name>
</gene>
<dbReference type="GO" id="GO:0043565">
    <property type="term" value="F:sequence-specific DNA binding"/>
    <property type="evidence" value="ECO:0007669"/>
    <property type="project" value="InterPro"/>
</dbReference>
<keyword evidence="1" id="KW-0597">Phosphoprotein</keyword>
<dbReference type="CDD" id="cd00009">
    <property type="entry name" value="AAA"/>
    <property type="match status" value="1"/>
</dbReference>
<dbReference type="Pfam" id="PF25601">
    <property type="entry name" value="AAA_lid_14"/>
    <property type="match status" value="1"/>
</dbReference>
<dbReference type="InterPro" id="IPR025944">
    <property type="entry name" value="Sigma_54_int_dom_CS"/>
</dbReference>
<dbReference type="PRINTS" id="PR01590">
    <property type="entry name" value="HTHFIS"/>
</dbReference>
<dbReference type="AlphaFoldDB" id="M6GJN0"/>
<dbReference type="InterPro" id="IPR003593">
    <property type="entry name" value="AAA+_ATPase"/>
</dbReference>
<evidence type="ECO:0000259" key="7">
    <source>
        <dbReference type="PROSITE" id="PS50045"/>
    </source>
</evidence>
<evidence type="ECO:0000256" key="1">
    <source>
        <dbReference type="ARBA" id="ARBA00022553"/>
    </source>
</evidence>
<dbReference type="SMART" id="SM00382">
    <property type="entry name" value="AAA"/>
    <property type="match status" value="1"/>
</dbReference>
<keyword evidence="5" id="KW-0238">DNA-binding</keyword>